<dbReference type="EMBL" id="ML995841">
    <property type="protein sequence ID" value="KAF2768734.1"/>
    <property type="molecule type" value="Genomic_DNA"/>
</dbReference>
<protein>
    <submittedName>
        <fullName evidence="1">Uncharacterized protein</fullName>
    </submittedName>
</protein>
<name>A0A6G1L916_9PEZI</name>
<organism evidence="1 2">
    <name type="scientific">Teratosphaeria nubilosa</name>
    <dbReference type="NCBI Taxonomy" id="161662"/>
    <lineage>
        <taxon>Eukaryota</taxon>
        <taxon>Fungi</taxon>
        <taxon>Dikarya</taxon>
        <taxon>Ascomycota</taxon>
        <taxon>Pezizomycotina</taxon>
        <taxon>Dothideomycetes</taxon>
        <taxon>Dothideomycetidae</taxon>
        <taxon>Mycosphaerellales</taxon>
        <taxon>Teratosphaeriaceae</taxon>
        <taxon>Teratosphaeria</taxon>
    </lineage>
</organism>
<dbReference type="Proteomes" id="UP000799436">
    <property type="component" value="Unassembled WGS sequence"/>
</dbReference>
<accession>A0A6G1L916</accession>
<evidence type="ECO:0000313" key="1">
    <source>
        <dbReference type="EMBL" id="KAF2768734.1"/>
    </source>
</evidence>
<sequence>MWHMAAFRAGRGRGYLQRRPLGWPCSSAFGKAARSYDLEEPMGTTVCFVYSSQFVLEISLRKHGSSELNLCLPMGRRALALFCSVYREEYQVVICTSGCRA</sequence>
<keyword evidence="2" id="KW-1185">Reference proteome</keyword>
<proteinExistence type="predicted"/>
<dbReference type="AlphaFoldDB" id="A0A6G1L916"/>
<gene>
    <name evidence="1" type="ORF">EJ03DRAFT_114154</name>
</gene>
<reference evidence="1" key="1">
    <citation type="journal article" date="2020" name="Stud. Mycol.">
        <title>101 Dothideomycetes genomes: a test case for predicting lifestyles and emergence of pathogens.</title>
        <authorList>
            <person name="Haridas S."/>
            <person name="Albert R."/>
            <person name="Binder M."/>
            <person name="Bloem J."/>
            <person name="Labutti K."/>
            <person name="Salamov A."/>
            <person name="Andreopoulos B."/>
            <person name="Baker S."/>
            <person name="Barry K."/>
            <person name="Bills G."/>
            <person name="Bluhm B."/>
            <person name="Cannon C."/>
            <person name="Castanera R."/>
            <person name="Culley D."/>
            <person name="Daum C."/>
            <person name="Ezra D."/>
            <person name="Gonzalez J."/>
            <person name="Henrissat B."/>
            <person name="Kuo A."/>
            <person name="Liang C."/>
            <person name="Lipzen A."/>
            <person name="Lutzoni F."/>
            <person name="Magnuson J."/>
            <person name="Mondo S."/>
            <person name="Nolan M."/>
            <person name="Ohm R."/>
            <person name="Pangilinan J."/>
            <person name="Park H.-J."/>
            <person name="Ramirez L."/>
            <person name="Alfaro M."/>
            <person name="Sun H."/>
            <person name="Tritt A."/>
            <person name="Yoshinaga Y."/>
            <person name="Zwiers L.-H."/>
            <person name="Turgeon B."/>
            <person name="Goodwin S."/>
            <person name="Spatafora J."/>
            <person name="Crous P."/>
            <person name="Grigoriev I."/>
        </authorList>
    </citation>
    <scope>NUCLEOTIDE SEQUENCE</scope>
    <source>
        <strain evidence="1">CBS 116005</strain>
    </source>
</reference>
<evidence type="ECO:0000313" key="2">
    <source>
        <dbReference type="Proteomes" id="UP000799436"/>
    </source>
</evidence>